<keyword evidence="7" id="KW-0539">Nucleus</keyword>
<organism evidence="14 15">
    <name type="scientific">Hanseniaspora guilliermondii</name>
    <dbReference type="NCBI Taxonomy" id="56406"/>
    <lineage>
        <taxon>Eukaryota</taxon>
        <taxon>Fungi</taxon>
        <taxon>Dikarya</taxon>
        <taxon>Ascomycota</taxon>
        <taxon>Saccharomycotina</taxon>
        <taxon>Saccharomycetes</taxon>
        <taxon>Saccharomycodales</taxon>
        <taxon>Saccharomycodaceae</taxon>
        <taxon>Hanseniaspora</taxon>
    </lineage>
</organism>
<dbReference type="SUPFAM" id="SSF82199">
    <property type="entry name" value="SET domain"/>
    <property type="match status" value="1"/>
</dbReference>
<dbReference type="PROSITE" id="PS50868">
    <property type="entry name" value="POST_SET"/>
    <property type="match status" value="1"/>
</dbReference>
<keyword evidence="3" id="KW-0489">Methyltransferase</keyword>
<evidence type="ECO:0000256" key="4">
    <source>
        <dbReference type="ARBA" id="ARBA00022679"/>
    </source>
</evidence>
<dbReference type="Proteomes" id="UP000183365">
    <property type="component" value="Unassembled WGS sequence"/>
</dbReference>
<proteinExistence type="predicted"/>
<feature type="domain" description="Post-SET" evidence="13">
    <location>
        <begin position="857"/>
        <end position="873"/>
    </location>
</feature>
<dbReference type="VEuPathDB" id="FungiDB:HGUI_03326"/>
<dbReference type="Gene3D" id="2.170.270.10">
    <property type="entry name" value="SET domain"/>
    <property type="match status" value="1"/>
</dbReference>
<keyword evidence="6" id="KW-0156">Chromatin regulator</keyword>
<evidence type="ECO:0000256" key="10">
    <source>
        <dbReference type="ARBA" id="ARBA00049129"/>
    </source>
</evidence>
<evidence type="ECO:0000259" key="12">
    <source>
        <dbReference type="PROSITE" id="PS50280"/>
    </source>
</evidence>
<evidence type="ECO:0000313" key="15">
    <source>
        <dbReference type="Proteomes" id="UP000183365"/>
    </source>
</evidence>
<evidence type="ECO:0000256" key="7">
    <source>
        <dbReference type="ARBA" id="ARBA00023242"/>
    </source>
</evidence>
<evidence type="ECO:0000256" key="2">
    <source>
        <dbReference type="ARBA" id="ARBA00012182"/>
    </source>
</evidence>
<sequence>MSSFASKLASLKKDNKDKSQHKPILTATLPVVKDNVKVLNKDSFKPNAYKEYLEHKAKMINDNNGYNRDQPTIKPPYQRASFVDIQRSRLVKNSTPQNSRILLKKGKFENTELSNQDHYKNINTGEFVNKGNWKKYSLNPKVEINNTIKDPRYFDGHYKRLFRFGKNFKSIRKLKSVQFKDIYFDKNTKIIKPNNSIIIYPNEMAIRNGDADLEIDKTAISRYFEKLIHNKNIIIDKIEKIESNEALVSLNIFLIKFKNKVENDYNSTNNFVNSFAHNININNITFAFKIHDLNVEQEIIDWVISKQNLKLSMFNKDKDVPSVSKHEDIDAEIVKFINNYISNNSSITVPKELQANCNNKPVLYLPLEFLNKFEIPSFDVKYSLKKEYNIDDYYLHKLGCFIPFNNNKSLNFIISNGLKVTSKYTKAIKTIRFVYIPAKNYLLNIEKTDNLLINSIKPSLDSNVSSNVDKAVNIILNDLINSVASHLRDRVILPEIINNLKPENYDQEIINNSIKDDNLKNKTFWDLLKNSNSKKRKLETKENPIDVKRIKYNDNESFNHLLSYFKGSSFSCDISLLKDTLPTREMLDEFIQYCNNKGIECDGNRLVKKYEVFNKKQAILKKLNLNMDIDDSLIPPINQSTFSLGFRRVSPELKESYLPYKRQNGALKTLHIHTGDLLINDENGFTTQFIQKNSSTADNNRNNRSNIRRLHSNAQDNTNDNINNILSKRKKSVMFAKSSIHNWGLYTQEPILSNEMIIEYVGEVLRQSVSEKRERDYLNRGIGSSYLFRIDENTVIDATKIGGIARFINHSCDPNCTAKIIKVGKSKRIVIYALRDIMDNEELTYDYKFEREINESERVKCLCGSANCKGYLN</sequence>
<evidence type="ECO:0000259" key="13">
    <source>
        <dbReference type="PROSITE" id="PS50868"/>
    </source>
</evidence>
<evidence type="ECO:0000256" key="11">
    <source>
        <dbReference type="SAM" id="MobiDB-lite"/>
    </source>
</evidence>
<dbReference type="GO" id="GO:0032259">
    <property type="term" value="P:methylation"/>
    <property type="evidence" value="ECO:0007669"/>
    <property type="project" value="UniProtKB-KW"/>
</dbReference>
<comment type="catalytic activity">
    <reaction evidence="9">
        <text>N(6)-methyl-L-lysyl(4)-[histone H3] + S-adenosyl-L-methionine = N(6),N(6)-dimethyl-L-lysyl(4)-[histone H3] + S-adenosyl-L-homocysteine + H(+)</text>
        <dbReference type="Rhea" id="RHEA:60268"/>
        <dbReference type="Rhea" id="RHEA-COMP:15540"/>
        <dbReference type="Rhea" id="RHEA-COMP:15543"/>
        <dbReference type="ChEBI" id="CHEBI:15378"/>
        <dbReference type="ChEBI" id="CHEBI:57856"/>
        <dbReference type="ChEBI" id="CHEBI:59789"/>
        <dbReference type="ChEBI" id="CHEBI:61929"/>
        <dbReference type="ChEBI" id="CHEBI:61976"/>
    </reaction>
</comment>
<evidence type="ECO:0000256" key="5">
    <source>
        <dbReference type="ARBA" id="ARBA00022691"/>
    </source>
</evidence>
<dbReference type="PANTHER" id="PTHR45814">
    <property type="entry name" value="HISTONE-LYSINE N-METHYLTRANSFERASE SETD1"/>
    <property type="match status" value="1"/>
</dbReference>
<dbReference type="AlphaFoldDB" id="A0A1L0FNI3"/>
<dbReference type="GO" id="GO:0140999">
    <property type="term" value="F:histone H3K4 trimethyltransferase activity"/>
    <property type="evidence" value="ECO:0007669"/>
    <property type="project" value="UniProtKB-EC"/>
</dbReference>
<protein>
    <recommendedName>
        <fullName evidence="2">[histone H3]-lysine(4) N-trimethyltransferase</fullName>
        <ecNumber evidence="2">2.1.1.354</ecNumber>
    </recommendedName>
</protein>
<dbReference type="SMART" id="SM00317">
    <property type="entry name" value="SET"/>
    <property type="match status" value="1"/>
</dbReference>
<dbReference type="PANTHER" id="PTHR45814:SF2">
    <property type="entry name" value="HISTONE-LYSINE N-METHYLTRANSFERASE SETD1"/>
    <property type="match status" value="1"/>
</dbReference>
<dbReference type="Pfam" id="PF00856">
    <property type="entry name" value="SET"/>
    <property type="match status" value="1"/>
</dbReference>
<name>A0A1L0FNI3_9ASCO</name>
<dbReference type="SMART" id="SM00508">
    <property type="entry name" value="PostSET"/>
    <property type="match status" value="1"/>
</dbReference>
<comment type="catalytic activity">
    <reaction evidence="8">
        <text>L-lysyl(4)-[histone H3] + 3 S-adenosyl-L-methionine = N(6),N(6),N(6)-trimethyl-L-lysyl(4)-[histone H3] + 3 S-adenosyl-L-homocysteine + 3 H(+)</text>
        <dbReference type="Rhea" id="RHEA:60260"/>
        <dbReference type="Rhea" id="RHEA-COMP:15537"/>
        <dbReference type="Rhea" id="RHEA-COMP:15547"/>
        <dbReference type="ChEBI" id="CHEBI:15378"/>
        <dbReference type="ChEBI" id="CHEBI:29969"/>
        <dbReference type="ChEBI" id="CHEBI:57856"/>
        <dbReference type="ChEBI" id="CHEBI:59789"/>
        <dbReference type="ChEBI" id="CHEBI:61961"/>
        <dbReference type="EC" id="2.1.1.354"/>
    </reaction>
</comment>
<dbReference type="InterPro" id="IPR046341">
    <property type="entry name" value="SET_dom_sf"/>
</dbReference>
<evidence type="ECO:0000256" key="3">
    <source>
        <dbReference type="ARBA" id="ARBA00022603"/>
    </source>
</evidence>
<evidence type="ECO:0000256" key="9">
    <source>
        <dbReference type="ARBA" id="ARBA00047583"/>
    </source>
</evidence>
<comment type="subcellular location">
    <subcellularLocation>
        <location evidence="1">Nucleus</location>
    </subcellularLocation>
</comment>
<dbReference type="InterPro" id="IPR044570">
    <property type="entry name" value="Set1-like"/>
</dbReference>
<keyword evidence="4" id="KW-0808">Transferase</keyword>
<evidence type="ECO:0000313" key="14">
    <source>
        <dbReference type="EMBL" id="SGZ41126.1"/>
    </source>
</evidence>
<accession>A0A1L0FNI3</accession>
<dbReference type="InterPro" id="IPR003616">
    <property type="entry name" value="Post-SET_dom"/>
</dbReference>
<dbReference type="EC" id="2.1.1.354" evidence="2"/>
<reference evidence="15" key="1">
    <citation type="submission" date="2016-11" db="EMBL/GenBank/DDBJ databases">
        <authorList>
            <person name="Guldener U."/>
        </authorList>
    </citation>
    <scope>NUCLEOTIDE SEQUENCE [LARGE SCALE GENOMIC DNA]</scope>
</reference>
<dbReference type="GO" id="GO:0048188">
    <property type="term" value="C:Set1C/COMPASS complex"/>
    <property type="evidence" value="ECO:0007669"/>
    <property type="project" value="TreeGrafter"/>
</dbReference>
<feature type="compositionally biased region" description="Basic and acidic residues" evidence="11">
    <location>
        <begin position="11"/>
        <end position="20"/>
    </location>
</feature>
<dbReference type="OrthoDB" id="3972033at2759"/>
<feature type="domain" description="SET" evidence="12">
    <location>
        <begin position="731"/>
        <end position="848"/>
    </location>
</feature>
<feature type="region of interest" description="Disordered" evidence="11">
    <location>
        <begin position="1"/>
        <end position="22"/>
    </location>
</feature>
<dbReference type="PROSITE" id="PS50280">
    <property type="entry name" value="SET"/>
    <property type="match status" value="1"/>
</dbReference>
<gene>
    <name evidence="14" type="ORF">HGUI_03326</name>
</gene>
<keyword evidence="15" id="KW-1185">Reference proteome</keyword>
<evidence type="ECO:0000256" key="8">
    <source>
        <dbReference type="ARBA" id="ARBA00047571"/>
    </source>
</evidence>
<keyword evidence="5" id="KW-0949">S-adenosyl-L-methionine</keyword>
<evidence type="ECO:0000256" key="1">
    <source>
        <dbReference type="ARBA" id="ARBA00004123"/>
    </source>
</evidence>
<comment type="catalytic activity">
    <reaction evidence="10">
        <text>N(6),N(6)-dimethyl-L-lysyl(4)-[histone H3] + S-adenosyl-L-methionine = N(6),N(6),N(6)-trimethyl-L-lysyl(4)-[histone H3] + S-adenosyl-L-homocysteine + H(+)</text>
        <dbReference type="Rhea" id="RHEA:60272"/>
        <dbReference type="Rhea" id="RHEA-COMP:15537"/>
        <dbReference type="Rhea" id="RHEA-COMP:15540"/>
        <dbReference type="ChEBI" id="CHEBI:15378"/>
        <dbReference type="ChEBI" id="CHEBI:57856"/>
        <dbReference type="ChEBI" id="CHEBI:59789"/>
        <dbReference type="ChEBI" id="CHEBI:61961"/>
        <dbReference type="ChEBI" id="CHEBI:61976"/>
    </reaction>
</comment>
<dbReference type="EMBL" id="FQNF01000080">
    <property type="protein sequence ID" value="SGZ41126.1"/>
    <property type="molecule type" value="Genomic_DNA"/>
</dbReference>
<evidence type="ECO:0000256" key="6">
    <source>
        <dbReference type="ARBA" id="ARBA00022853"/>
    </source>
</evidence>
<dbReference type="InterPro" id="IPR001214">
    <property type="entry name" value="SET_dom"/>
</dbReference>